<feature type="region of interest" description="Disordered" evidence="19">
    <location>
        <begin position="917"/>
        <end position="936"/>
    </location>
</feature>
<comment type="similarity">
    <text evidence="3">Belongs to the WD repeat SEC31 family.</text>
</comment>
<dbReference type="AlphaFoldDB" id="A0A2U3VAZ3"/>
<comment type="function">
    <text evidence="13">Component of the coat protein complex II (COPII) which promotes the formation of transport vesicles from the endoplasmic reticulum (ER). The coat has two main functions, the physical deformation of the endoplasmic reticulum membrane into vesicles and the selection of cargo molecules.</text>
</comment>
<dbReference type="GO" id="GO:0005198">
    <property type="term" value="F:structural molecule activity"/>
    <property type="evidence" value="ECO:0007669"/>
    <property type="project" value="TreeGrafter"/>
</dbReference>
<dbReference type="PROSITE" id="PS50082">
    <property type="entry name" value="WD_REPEATS_2"/>
    <property type="match status" value="1"/>
</dbReference>
<protein>
    <recommendedName>
        <fullName evidence="14">Protein transport protein Sec31A</fullName>
    </recommendedName>
    <alternativeName>
        <fullName evidence="16">SEC31-like protein 1</fullName>
    </alternativeName>
    <alternativeName>
        <fullName evidence="15">SEC31-related protein A</fullName>
    </alternativeName>
</protein>
<dbReference type="GO" id="GO:0090110">
    <property type="term" value="P:COPII-coated vesicle cargo loading"/>
    <property type="evidence" value="ECO:0007669"/>
    <property type="project" value="TreeGrafter"/>
</dbReference>
<keyword evidence="11" id="KW-0472">Membrane</keyword>
<keyword evidence="7" id="KW-0677">Repeat</keyword>
<dbReference type="GO" id="GO:0030127">
    <property type="term" value="C:COPII vesicle coat"/>
    <property type="evidence" value="ECO:0007669"/>
    <property type="project" value="TreeGrafter"/>
</dbReference>
<dbReference type="Gene3D" id="2.130.10.10">
    <property type="entry name" value="YVTN repeat-like/Quinoprotein amine dehydrogenase"/>
    <property type="match status" value="1"/>
</dbReference>
<proteinExistence type="inferred from homology"/>
<evidence type="ECO:0000256" key="17">
    <source>
        <dbReference type="ARBA" id="ARBA00062896"/>
    </source>
</evidence>
<evidence type="ECO:0000256" key="5">
    <source>
        <dbReference type="ARBA" id="ARBA00022490"/>
    </source>
</evidence>
<evidence type="ECO:0000256" key="12">
    <source>
        <dbReference type="ARBA" id="ARBA00023329"/>
    </source>
</evidence>
<feature type="region of interest" description="Disordered" evidence="19">
    <location>
        <begin position="790"/>
        <end position="899"/>
    </location>
</feature>
<dbReference type="SUPFAM" id="SSF50978">
    <property type="entry name" value="WD40 repeat-like"/>
    <property type="match status" value="1"/>
</dbReference>
<dbReference type="RefSeq" id="XP_004391636.1">
    <property type="nucleotide sequence ID" value="XM_004391579.2"/>
</dbReference>
<dbReference type="PANTHER" id="PTHR13923:SF23">
    <property type="entry name" value="PROTEIN TRANSPORT PROTEIN SEC31A"/>
    <property type="match status" value="1"/>
</dbReference>
<dbReference type="SMART" id="SM00320">
    <property type="entry name" value="WD40"/>
    <property type="match status" value="6"/>
</dbReference>
<evidence type="ECO:0000256" key="18">
    <source>
        <dbReference type="PROSITE-ProRule" id="PRU00221"/>
    </source>
</evidence>
<sequence>MKLKEIDRTAMQAWSPAQNHPIYLATGTSAQQLDATFSTSASLEIFELDLSDPSLDMKSCATFSSSHRYHKLIWGPHKMDSKGNVSGVLIAGGENGNIILYDPSKIIAGDKEVVIAQNDKHTGPVRALDVNIFQTNLVASGANESEIYIWDLNNFATPMTPGAKTQPPEDISCIAWNRQVQHILASASPSGRATVWDLRKNEPIIKVSDHSNRMHCSGLAWHPDVATQMVLASEDDRLPVIQMWDLRFASSPLRVLENHARGILAIAWSMADPELLLSCGKDAKILCSNPNTGEVLYELPTNTQWCFDIQWCPRNPAVLSAASFDGRISVYSIMGGSADGLRQKQVDKLSSSFGNLDPFGTGQPLPPLQIPQQTAQHNIVLPLKKPPKWIRRPVGASFSFGGKLVTFENVRVQAQQGAEQQQQQHHVFISQVVTEKEFLSRSDQLQQVVQSQGFVSYCQKKIDASQTEFEKNVWSFLKVNFEDDSRGKYLELLGYRKEDLGKKIALALNKVDGPDVALKDSDQVAQSDGEESPAAEEQLLGECIKEGKQESEFLPSAGGTFNISISGDIDGLITQALLTGNFESAVDLCLHDNRMADAIILAIAGGQELLAQTQKKYFAKSQSKITRLITAVVMKNWKEIVESCDLKNWREALAAVLTYAKPDEFSALCDLLGTRLESEGDSLLQTQACLCYICAGNVEKLVACWTKAQDGSSPLSLQDLIEKVVILRKAVQLTQAMDTNTVGVLLAEKMSQYANLLAAQGSIAAALAFLPENTNQPNIVQLRDRLCRAQGQPVPGQESPKIPYERQQLPKGRPGPMAGHSQMPRVPAQQYYPHGENPPPPGFIMHGNVNPNAATAQLPTSPGHMHTQVPPYPQPQRSQNGWNDPPALNRVPKKKKMPENFMPPVPITSPIMNPLGDPQSQMLPQQPSAPVPLSSQASFPQPHLAGGQTFHGIQQPLGQPGMPPSFSKPNIEGAPGAPIGNTIQHVQSLPTEKITKKPIPDEHLILKTTFEDLIQRCLSSATDPQTKRKLDDASKRLEFLYDKLREQTLSPTIISGLHNIARSIESRNYSEGLTIHTHIVSTSNFSETSAFMPVLKVVLTQANKLGV</sequence>
<evidence type="ECO:0000256" key="19">
    <source>
        <dbReference type="SAM" id="MobiDB-lite"/>
    </source>
</evidence>
<feature type="domain" description="Sec16 Sec23-binding" evidence="20">
    <location>
        <begin position="573"/>
        <end position="717"/>
    </location>
</feature>
<feature type="region of interest" description="Disordered" evidence="19">
    <location>
        <begin position="950"/>
        <end position="981"/>
    </location>
</feature>
<dbReference type="Gene3D" id="1.20.940.10">
    <property type="entry name" value="Functional domain of the splicing factor Prp18"/>
    <property type="match status" value="1"/>
</dbReference>
<name>A0A2U3VAZ3_ODORO</name>
<dbReference type="InterPro" id="IPR040251">
    <property type="entry name" value="SEC31-like"/>
</dbReference>
<gene>
    <name evidence="22" type="primary">SEC31A</name>
</gene>
<evidence type="ECO:0000256" key="6">
    <source>
        <dbReference type="ARBA" id="ARBA00022574"/>
    </source>
</evidence>
<dbReference type="Proteomes" id="UP000245340">
    <property type="component" value="Unplaced"/>
</dbReference>
<dbReference type="FunFam" id="1.20.940.10:FF:000001">
    <property type="entry name" value="Protein transport protein Sec31A isoform A"/>
    <property type="match status" value="1"/>
</dbReference>
<keyword evidence="12" id="KW-0968">Cytoplasmic vesicle</keyword>
<comment type="subunit">
    <text evidence="17">COPII is composed of at least 5 proteins: the SEC23/24 complex, the SEC13/31 complex and SAR1. SEC13 and SEC31 make a 2:2 tetramer that forms the edge element of the COPII outer coat. The tetramer self-assembles in multiple copies to form the complete polyhedral cage. Interacts (via WD 8) with SEC13. Interacts with PDCD6; interaction takes place in response to cytosolic calcium increase and leads to bridge together the BCR(KLHL12) complex and SEC31A, leading to monoubiquitination. Interacts with KLHL12.</text>
</comment>
<keyword evidence="10" id="KW-0653">Protein transport</keyword>
<dbReference type="GO" id="GO:0015031">
    <property type="term" value="P:protein transport"/>
    <property type="evidence" value="ECO:0007669"/>
    <property type="project" value="UniProtKB-KW"/>
</dbReference>
<dbReference type="GO" id="GO:0007029">
    <property type="term" value="P:endoplasmic reticulum organization"/>
    <property type="evidence" value="ECO:0007669"/>
    <property type="project" value="TreeGrafter"/>
</dbReference>
<evidence type="ECO:0000256" key="1">
    <source>
        <dbReference type="ARBA" id="ARBA00004299"/>
    </source>
</evidence>
<evidence type="ECO:0000256" key="14">
    <source>
        <dbReference type="ARBA" id="ARBA00039468"/>
    </source>
</evidence>
<accession>A0A2U3VAZ3</accession>
<dbReference type="FunFam" id="2.130.10.10:FF:000009">
    <property type="entry name" value="Protein transport protein Sec31A isoform A"/>
    <property type="match status" value="1"/>
</dbReference>
<comment type="subcellular location">
    <subcellularLocation>
        <location evidence="1">Cytoplasmic vesicle</location>
        <location evidence="1">COPII-coated vesicle membrane</location>
        <topology evidence="1">Peripheral membrane protein</topology>
        <orientation evidence="1">Cytoplasmic side</orientation>
    </subcellularLocation>
    <subcellularLocation>
        <location evidence="2">Endoplasmic reticulum membrane</location>
        <topology evidence="2">Peripheral membrane protein</topology>
    </subcellularLocation>
</comment>
<reference evidence="22" key="1">
    <citation type="submission" date="2025-08" db="UniProtKB">
        <authorList>
            <consortium name="RefSeq"/>
        </authorList>
    </citation>
    <scope>IDENTIFICATION</scope>
</reference>
<evidence type="ECO:0000313" key="21">
    <source>
        <dbReference type="Proteomes" id="UP000245340"/>
    </source>
</evidence>
<dbReference type="Gene3D" id="1.25.40.1030">
    <property type="match status" value="1"/>
</dbReference>
<evidence type="ECO:0000256" key="16">
    <source>
        <dbReference type="ARBA" id="ARBA00043112"/>
    </source>
</evidence>
<organism evidence="21 22">
    <name type="scientific">Odobenus rosmarus divergens</name>
    <name type="common">Pacific walrus</name>
    <dbReference type="NCBI Taxonomy" id="9708"/>
    <lineage>
        <taxon>Eukaryota</taxon>
        <taxon>Metazoa</taxon>
        <taxon>Chordata</taxon>
        <taxon>Craniata</taxon>
        <taxon>Vertebrata</taxon>
        <taxon>Euteleostomi</taxon>
        <taxon>Mammalia</taxon>
        <taxon>Eutheria</taxon>
        <taxon>Laurasiatheria</taxon>
        <taxon>Carnivora</taxon>
        <taxon>Caniformia</taxon>
        <taxon>Pinnipedia</taxon>
        <taxon>Odobenidae</taxon>
        <taxon>Odobenus</taxon>
    </lineage>
</organism>
<dbReference type="PANTHER" id="PTHR13923">
    <property type="entry name" value="SEC31-RELATED PROTEIN"/>
    <property type="match status" value="1"/>
</dbReference>
<evidence type="ECO:0000256" key="2">
    <source>
        <dbReference type="ARBA" id="ARBA00004406"/>
    </source>
</evidence>
<feature type="repeat" description="WD" evidence="18">
    <location>
        <begin position="118"/>
        <end position="160"/>
    </location>
</feature>
<dbReference type="InterPro" id="IPR024298">
    <property type="entry name" value="Sec16_Sec23-bd"/>
</dbReference>
<keyword evidence="8" id="KW-0256">Endoplasmic reticulum</keyword>
<keyword evidence="6 18" id="KW-0853">WD repeat</keyword>
<dbReference type="GO" id="GO:0070971">
    <property type="term" value="C:endoplasmic reticulum exit site"/>
    <property type="evidence" value="ECO:0007669"/>
    <property type="project" value="TreeGrafter"/>
</dbReference>
<evidence type="ECO:0000256" key="4">
    <source>
        <dbReference type="ARBA" id="ARBA00022448"/>
    </source>
</evidence>
<keyword evidence="5" id="KW-0963">Cytoplasm</keyword>
<dbReference type="GeneID" id="101375311"/>
<dbReference type="GO" id="GO:0005789">
    <property type="term" value="C:endoplasmic reticulum membrane"/>
    <property type="evidence" value="ECO:0007669"/>
    <property type="project" value="UniProtKB-SubCell"/>
</dbReference>
<evidence type="ECO:0000256" key="15">
    <source>
        <dbReference type="ARBA" id="ARBA00041470"/>
    </source>
</evidence>
<keyword evidence="21" id="KW-1185">Reference proteome</keyword>
<keyword evidence="4" id="KW-0813">Transport</keyword>
<dbReference type="FunFam" id="1.25.40.1030:FF:000001">
    <property type="entry name" value="protein transport protein Sec31A isoform X3"/>
    <property type="match status" value="1"/>
</dbReference>
<evidence type="ECO:0000256" key="13">
    <source>
        <dbReference type="ARBA" id="ARBA00025471"/>
    </source>
</evidence>
<evidence type="ECO:0000256" key="10">
    <source>
        <dbReference type="ARBA" id="ARBA00022927"/>
    </source>
</evidence>
<evidence type="ECO:0000313" key="22">
    <source>
        <dbReference type="RefSeq" id="XP_004391636.1"/>
    </source>
</evidence>
<evidence type="ECO:0000259" key="20">
    <source>
        <dbReference type="Pfam" id="PF12931"/>
    </source>
</evidence>
<evidence type="ECO:0000256" key="3">
    <source>
        <dbReference type="ARBA" id="ARBA00009358"/>
    </source>
</evidence>
<dbReference type="Pfam" id="PF12931">
    <property type="entry name" value="TPR_Sec16"/>
    <property type="match status" value="1"/>
</dbReference>
<feature type="compositionally biased region" description="Polar residues" evidence="19">
    <location>
        <begin position="918"/>
        <end position="936"/>
    </location>
</feature>
<dbReference type="InterPro" id="IPR036322">
    <property type="entry name" value="WD40_repeat_dom_sf"/>
</dbReference>
<keyword evidence="9" id="KW-0931">ER-Golgi transport</keyword>
<evidence type="ECO:0000256" key="8">
    <source>
        <dbReference type="ARBA" id="ARBA00022824"/>
    </source>
</evidence>
<dbReference type="InterPro" id="IPR001680">
    <property type="entry name" value="WD40_rpt"/>
</dbReference>
<evidence type="ECO:0000256" key="9">
    <source>
        <dbReference type="ARBA" id="ARBA00022892"/>
    </source>
</evidence>
<dbReference type="CTD" id="22872"/>
<feature type="compositionally biased region" description="Polar residues" evidence="19">
    <location>
        <begin position="849"/>
        <end position="860"/>
    </location>
</feature>
<dbReference type="InterPro" id="IPR015943">
    <property type="entry name" value="WD40/YVTN_repeat-like_dom_sf"/>
</dbReference>
<evidence type="ECO:0000256" key="11">
    <source>
        <dbReference type="ARBA" id="ARBA00023136"/>
    </source>
</evidence>
<evidence type="ECO:0000256" key="7">
    <source>
        <dbReference type="ARBA" id="ARBA00022737"/>
    </source>
</evidence>